<dbReference type="PANTHER" id="PTHR43094:SF1">
    <property type="entry name" value="AMINOTRANSFERASE CLASS-III"/>
    <property type="match status" value="1"/>
</dbReference>
<reference evidence="4 5" key="1">
    <citation type="submission" date="2020-03" db="EMBL/GenBank/DDBJ databases">
        <title>WGS of actinomycetes isolated from Thailand.</title>
        <authorList>
            <person name="Thawai C."/>
        </authorList>
    </citation>
    <scope>NUCLEOTIDE SEQUENCE [LARGE SCALE GENOMIC DNA]</scope>
    <source>
        <strain evidence="4 5">FMUSA5-5</strain>
    </source>
</reference>
<dbReference type="InterPro" id="IPR015422">
    <property type="entry name" value="PyrdxlP-dep_Trfase_small"/>
</dbReference>
<dbReference type="Gene3D" id="3.40.640.10">
    <property type="entry name" value="Type I PLP-dependent aspartate aminotransferase-like (Major domain)"/>
    <property type="match status" value="1"/>
</dbReference>
<dbReference type="SUPFAM" id="SSF53383">
    <property type="entry name" value="PLP-dependent transferases"/>
    <property type="match status" value="1"/>
</dbReference>
<dbReference type="Proteomes" id="UP000696294">
    <property type="component" value="Unassembled WGS sequence"/>
</dbReference>
<dbReference type="GO" id="GO:0008483">
    <property type="term" value="F:transaminase activity"/>
    <property type="evidence" value="ECO:0007669"/>
    <property type="project" value="UniProtKB-KW"/>
</dbReference>
<keyword evidence="5" id="KW-1185">Reference proteome</keyword>
<evidence type="ECO:0000313" key="4">
    <source>
        <dbReference type="EMBL" id="NJP95427.1"/>
    </source>
</evidence>
<dbReference type="PANTHER" id="PTHR43094">
    <property type="entry name" value="AMINOTRANSFERASE"/>
    <property type="match status" value="1"/>
</dbReference>
<evidence type="ECO:0000313" key="5">
    <source>
        <dbReference type="Proteomes" id="UP000696294"/>
    </source>
</evidence>
<gene>
    <name evidence="4" type="ORF">HCN51_39345</name>
</gene>
<dbReference type="PROSITE" id="PS00600">
    <property type="entry name" value="AA_TRANSFER_CLASS_3"/>
    <property type="match status" value="1"/>
</dbReference>
<dbReference type="Pfam" id="PF00202">
    <property type="entry name" value="Aminotran_3"/>
    <property type="match status" value="1"/>
</dbReference>
<keyword evidence="4" id="KW-0032">Aminotransferase</keyword>
<dbReference type="EMBL" id="JAATEP010000038">
    <property type="protein sequence ID" value="NJP95427.1"/>
    <property type="molecule type" value="Genomic_DNA"/>
</dbReference>
<name>A0ABX1BGG1_9ACTN</name>
<keyword evidence="4" id="KW-0808">Transferase</keyword>
<accession>A0ABX1BGG1</accession>
<keyword evidence="2 3" id="KW-0663">Pyridoxal phosphate</keyword>
<evidence type="ECO:0000256" key="1">
    <source>
        <dbReference type="ARBA" id="ARBA00008954"/>
    </source>
</evidence>
<comment type="similarity">
    <text evidence="1 3">Belongs to the class-III pyridoxal-phosphate-dependent aminotransferase family.</text>
</comment>
<dbReference type="InterPro" id="IPR015421">
    <property type="entry name" value="PyrdxlP-dep_Trfase_major"/>
</dbReference>
<evidence type="ECO:0000256" key="3">
    <source>
        <dbReference type="RuleBase" id="RU003560"/>
    </source>
</evidence>
<dbReference type="CDD" id="cd00610">
    <property type="entry name" value="OAT_like"/>
    <property type="match status" value="1"/>
</dbReference>
<dbReference type="Gene3D" id="3.90.1150.10">
    <property type="entry name" value="Aspartate Aminotransferase, domain 1"/>
    <property type="match status" value="1"/>
</dbReference>
<dbReference type="RefSeq" id="WP_168017163.1">
    <property type="nucleotide sequence ID" value="NZ_JAATEP010000038.1"/>
</dbReference>
<dbReference type="PIRSF" id="PIRSF000521">
    <property type="entry name" value="Transaminase_4ab_Lys_Orn"/>
    <property type="match status" value="1"/>
</dbReference>
<organism evidence="4 5">
    <name type="scientific">Nonomuraea composti</name>
    <dbReference type="NCBI Taxonomy" id="2720023"/>
    <lineage>
        <taxon>Bacteria</taxon>
        <taxon>Bacillati</taxon>
        <taxon>Actinomycetota</taxon>
        <taxon>Actinomycetes</taxon>
        <taxon>Streptosporangiales</taxon>
        <taxon>Streptosporangiaceae</taxon>
        <taxon>Nonomuraea</taxon>
    </lineage>
</organism>
<sequence>MDRLSTTKAILANAADHVWRPWAPIHADHDPLLLVEGQGCEVVAADGRRFLDARAGVFNAALGYGRQDVATVMATQAVTLMAYTLQEAITPPAAELATRLARLFGEPLSRTFFCNSGSEAIESAIKVARMFHALSGAGHRRLIVSLAPGYHGSTLATAAMTGMPAVRALMEPLPEGFVLVPGDQAGSDPSAVAACALGAGADQVAAVVVEPVLGVAGIRPLPLGYLAAVRRLCDGIGALMVVDEVMTGYGRTGRWFGYQHEPLVLPDIVVTSKGLTAGYAPLATMTCRQHIYEVFARDPVLGGLRHGFTTGGHATACAAACAVLDAIETEGLVENAARVGVRLLSGLRTLIGEQGVRQVRGRGLLAAVEFDTADRAAEVALRLRETHRVLARLQGAVVAFAPPLICTEVLADRICEAMACSLRPQAVAR</sequence>
<protein>
    <submittedName>
        <fullName evidence="4">Aspartate aminotransferase family protein</fullName>
    </submittedName>
</protein>
<evidence type="ECO:0000256" key="2">
    <source>
        <dbReference type="ARBA" id="ARBA00022898"/>
    </source>
</evidence>
<dbReference type="InterPro" id="IPR015424">
    <property type="entry name" value="PyrdxlP-dep_Trfase"/>
</dbReference>
<dbReference type="InterPro" id="IPR049704">
    <property type="entry name" value="Aminotrans_3_PPA_site"/>
</dbReference>
<dbReference type="InterPro" id="IPR005814">
    <property type="entry name" value="Aminotrans_3"/>
</dbReference>
<comment type="caution">
    <text evidence="4">The sequence shown here is derived from an EMBL/GenBank/DDBJ whole genome shotgun (WGS) entry which is preliminary data.</text>
</comment>
<proteinExistence type="inferred from homology"/>